<evidence type="ECO:0000256" key="4">
    <source>
        <dbReference type="ARBA" id="ARBA00022989"/>
    </source>
</evidence>
<evidence type="ECO:0000259" key="7">
    <source>
        <dbReference type="PROSITE" id="PS50850"/>
    </source>
</evidence>
<feature type="domain" description="Major facilitator superfamily (MFS) profile" evidence="7">
    <location>
        <begin position="1"/>
        <end position="152"/>
    </location>
</feature>
<dbReference type="EMBL" id="JXTC01000090">
    <property type="protein sequence ID" value="PON89775.1"/>
    <property type="molecule type" value="Genomic_DNA"/>
</dbReference>
<evidence type="ECO:0000313" key="8">
    <source>
        <dbReference type="EMBL" id="PON89775.1"/>
    </source>
</evidence>
<dbReference type="OrthoDB" id="10262656at2759"/>
<dbReference type="SUPFAM" id="SSF103473">
    <property type="entry name" value="MFS general substrate transporter"/>
    <property type="match status" value="1"/>
</dbReference>
<protein>
    <submittedName>
        <fullName evidence="8">Tetracycline resistance protein/multidrug resistance protein</fullName>
    </submittedName>
</protein>
<evidence type="ECO:0000256" key="6">
    <source>
        <dbReference type="SAM" id="Phobius"/>
    </source>
</evidence>
<keyword evidence="4 6" id="KW-1133">Transmembrane helix</keyword>
<comment type="subcellular location">
    <subcellularLocation>
        <location evidence="1">Membrane</location>
        <topology evidence="1">Multi-pass membrane protein</topology>
    </subcellularLocation>
</comment>
<dbReference type="PROSITE" id="PS50850">
    <property type="entry name" value="MFS"/>
    <property type="match status" value="1"/>
</dbReference>
<organism evidence="8 9">
    <name type="scientific">Trema orientale</name>
    <name type="common">Charcoal tree</name>
    <name type="synonym">Celtis orientalis</name>
    <dbReference type="NCBI Taxonomy" id="63057"/>
    <lineage>
        <taxon>Eukaryota</taxon>
        <taxon>Viridiplantae</taxon>
        <taxon>Streptophyta</taxon>
        <taxon>Embryophyta</taxon>
        <taxon>Tracheophyta</taxon>
        <taxon>Spermatophyta</taxon>
        <taxon>Magnoliopsida</taxon>
        <taxon>eudicotyledons</taxon>
        <taxon>Gunneridae</taxon>
        <taxon>Pentapetalae</taxon>
        <taxon>rosids</taxon>
        <taxon>fabids</taxon>
        <taxon>Rosales</taxon>
        <taxon>Cannabaceae</taxon>
        <taxon>Trema</taxon>
    </lineage>
</organism>
<keyword evidence="9" id="KW-1185">Reference proteome</keyword>
<evidence type="ECO:0000256" key="1">
    <source>
        <dbReference type="ARBA" id="ARBA00004141"/>
    </source>
</evidence>
<evidence type="ECO:0000256" key="3">
    <source>
        <dbReference type="ARBA" id="ARBA00022692"/>
    </source>
</evidence>
<dbReference type="GO" id="GO:0022857">
    <property type="term" value="F:transmembrane transporter activity"/>
    <property type="evidence" value="ECO:0007669"/>
    <property type="project" value="InterPro"/>
</dbReference>
<evidence type="ECO:0000256" key="2">
    <source>
        <dbReference type="ARBA" id="ARBA00022448"/>
    </source>
</evidence>
<dbReference type="InterPro" id="IPR001958">
    <property type="entry name" value="Tet-R_TetA/multi-R_MdtG-like"/>
</dbReference>
<dbReference type="PANTHER" id="PTHR23504:SF15">
    <property type="entry name" value="MAJOR FACILITATOR SUPERFAMILY (MFS) PROFILE DOMAIN-CONTAINING PROTEIN"/>
    <property type="match status" value="1"/>
</dbReference>
<accession>A0A2P5EW84</accession>
<dbReference type="PRINTS" id="PR01035">
    <property type="entry name" value="TCRTETA"/>
</dbReference>
<feature type="transmembrane region" description="Helical" evidence="6">
    <location>
        <begin position="112"/>
        <end position="135"/>
    </location>
</feature>
<gene>
    <name evidence="8" type="ORF">TorRG33x02_144550</name>
</gene>
<dbReference type="InParanoid" id="A0A2P5EW84"/>
<dbReference type="Gene3D" id="1.20.1250.20">
    <property type="entry name" value="MFS general substrate transporter like domains"/>
    <property type="match status" value="1"/>
</dbReference>
<proteinExistence type="predicted"/>
<dbReference type="InterPro" id="IPR011701">
    <property type="entry name" value="MFS"/>
</dbReference>
<dbReference type="AlphaFoldDB" id="A0A2P5EW84"/>
<comment type="caution">
    <text evidence="8">The sequence shown here is derived from an EMBL/GenBank/DDBJ whole genome shotgun (WGS) entry which is preliminary data.</text>
</comment>
<dbReference type="InterPro" id="IPR020846">
    <property type="entry name" value="MFS_dom"/>
</dbReference>
<evidence type="ECO:0000256" key="5">
    <source>
        <dbReference type="ARBA" id="ARBA00023136"/>
    </source>
</evidence>
<dbReference type="PANTHER" id="PTHR23504">
    <property type="entry name" value="MAJOR FACILITATOR SUPERFAMILY DOMAIN-CONTAINING PROTEIN 10"/>
    <property type="match status" value="1"/>
</dbReference>
<keyword evidence="5 6" id="KW-0472">Membrane</keyword>
<dbReference type="Proteomes" id="UP000237000">
    <property type="component" value="Unassembled WGS sequence"/>
</dbReference>
<dbReference type="Pfam" id="PF07690">
    <property type="entry name" value="MFS_1"/>
    <property type="match status" value="1"/>
</dbReference>
<name>A0A2P5EW84_TREOI</name>
<dbReference type="GO" id="GO:0016020">
    <property type="term" value="C:membrane"/>
    <property type="evidence" value="ECO:0007669"/>
    <property type="project" value="UniProtKB-SubCell"/>
</dbReference>
<evidence type="ECO:0000313" key="9">
    <source>
        <dbReference type="Proteomes" id="UP000237000"/>
    </source>
</evidence>
<feature type="transmembrane region" description="Helical" evidence="6">
    <location>
        <begin position="14"/>
        <end position="36"/>
    </location>
</feature>
<dbReference type="InterPro" id="IPR036259">
    <property type="entry name" value="MFS_trans_sf"/>
</dbReference>
<feature type="transmembrane region" description="Helical" evidence="6">
    <location>
        <begin position="48"/>
        <end position="66"/>
    </location>
</feature>
<keyword evidence="2" id="KW-0813">Transport</keyword>
<sequence length="152" mass="16915">MIKDFQIAKKEEDIGFYAGFVGAAFMFGRFLTSFLWGMLADRYGRKPVIIFSIISVVTFNTLFGLSTNFWMALFMRLLLGSFCGILGTMRAYSSEIFLEEYHALGMSVISTAWGIGLVIGPALGGFLAQVVFLFCAINNSLISKRVVNLIYI</sequence>
<reference evidence="9" key="1">
    <citation type="submission" date="2016-06" db="EMBL/GenBank/DDBJ databases">
        <title>Parallel loss of symbiosis genes in relatives of nitrogen-fixing non-legume Parasponia.</title>
        <authorList>
            <person name="Van Velzen R."/>
            <person name="Holmer R."/>
            <person name="Bu F."/>
            <person name="Rutten L."/>
            <person name="Van Zeijl A."/>
            <person name="Liu W."/>
            <person name="Santuari L."/>
            <person name="Cao Q."/>
            <person name="Sharma T."/>
            <person name="Shen D."/>
            <person name="Roswanjaya Y."/>
            <person name="Wardhani T."/>
            <person name="Kalhor M.S."/>
            <person name="Jansen J."/>
            <person name="Van den Hoogen J."/>
            <person name="Gungor B."/>
            <person name="Hartog M."/>
            <person name="Hontelez J."/>
            <person name="Verver J."/>
            <person name="Yang W.-C."/>
            <person name="Schijlen E."/>
            <person name="Repin R."/>
            <person name="Schilthuizen M."/>
            <person name="Schranz E."/>
            <person name="Heidstra R."/>
            <person name="Miyata K."/>
            <person name="Fedorova E."/>
            <person name="Kohlen W."/>
            <person name="Bisseling T."/>
            <person name="Smit S."/>
            <person name="Geurts R."/>
        </authorList>
    </citation>
    <scope>NUCLEOTIDE SEQUENCE [LARGE SCALE GENOMIC DNA]</scope>
    <source>
        <strain evidence="9">cv. RG33-2</strain>
    </source>
</reference>
<keyword evidence="3 6" id="KW-0812">Transmembrane</keyword>